<evidence type="ECO:0000313" key="13">
    <source>
        <dbReference type="EMBL" id="KAK3102931.1"/>
    </source>
</evidence>
<keyword evidence="5 11" id="KW-0863">Zinc-finger</keyword>
<feature type="domain" description="C2H2-type" evidence="12">
    <location>
        <begin position="250"/>
        <end position="277"/>
    </location>
</feature>
<accession>A0AA89C1V5</accession>
<evidence type="ECO:0000256" key="8">
    <source>
        <dbReference type="ARBA" id="ARBA00023125"/>
    </source>
</evidence>
<dbReference type="PROSITE" id="PS50157">
    <property type="entry name" value="ZINC_FINGER_C2H2_2"/>
    <property type="match status" value="7"/>
</dbReference>
<feature type="domain" description="C2H2-type" evidence="12">
    <location>
        <begin position="78"/>
        <end position="105"/>
    </location>
</feature>
<dbReference type="FunFam" id="3.30.160.60:FF:000446">
    <property type="entry name" value="Zinc finger protein"/>
    <property type="match status" value="1"/>
</dbReference>
<evidence type="ECO:0000256" key="11">
    <source>
        <dbReference type="PROSITE-ProRule" id="PRU00042"/>
    </source>
</evidence>
<evidence type="ECO:0000256" key="9">
    <source>
        <dbReference type="ARBA" id="ARBA00023163"/>
    </source>
</evidence>
<dbReference type="Pfam" id="PF23611">
    <property type="entry name" value="zf-C2H2_16"/>
    <property type="match status" value="1"/>
</dbReference>
<feature type="domain" description="C2H2-type" evidence="12">
    <location>
        <begin position="222"/>
        <end position="249"/>
    </location>
</feature>
<feature type="domain" description="C2H2-type" evidence="12">
    <location>
        <begin position="137"/>
        <end position="164"/>
    </location>
</feature>
<dbReference type="Gene3D" id="3.30.160.60">
    <property type="entry name" value="Classic Zinc Finger"/>
    <property type="match status" value="6"/>
</dbReference>
<dbReference type="FunFam" id="3.30.160.60:FF:000340">
    <property type="entry name" value="zinc finger protein 473 isoform X1"/>
    <property type="match status" value="1"/>
</dbReference>
<evidence type="ECO:0000256" key="5">
    <source>
        <dbReference type="ARBA" id="ARBA00022771"/>
    </source>
</evidence>
<feature type="domain" description="C2H2-type" evidence="12">
    <location>
        <begin position="165"/>
        <end position="192"/>
    </location>
</feature>
<evidence type="ECO:0000256" key="2">
    <source>
        <dbReference type="ARBA" id="ARBA00006991"/>
    </source>
</evidence>
<feature type="domain" description="C2H2-type" evidence="12">
    <location>
        <begin position="192"/>
        <end position="221"/>
    </location>
</feature>
<evidence type="ECO:0000256" key="6">
    <source>
        <dbReference type="ARBA" id="ARBA00022833"/>
    </source>
</evidence>
<dbReference type="GO" id="GO:0000978">
    <property type="term" value="F:RNA polymerase II cis-regulatory region sequence-specific DNA binding"/>
    <property type="evidence" value="ECO:0007669"/>
    <property type="project" value="TreeGrafter"/>
</dbReference>
<dbReference type="AlphaFoldDB" id="A0AA89C1V5"/>
<keyword evidence="3" id="KW-0479">Metal-binding</keyword>
<evidence type="ECO:0000256" key="3">
    <source>
        <dbReference type="ARBA" id="ARBA00022723"/>
    </source>
</evidence>
<dbReference type="GO" id="GO:0005634">
    <property type="term" value="C:nucleus"/>
    <property type="evidence" value="ECO:0007669"/>
    <property type="project" value="UniProtKB-SubCell"/>
</dbReference>
<dbReference type="PANTHER" id="PTHR24393">
    <property type="entry name" value="ZINC FINGER PROTEIN"/>
    <property type="match status" value="1"/>
</dbReference>
<evidence type="ECO:0000256" key="1">
    <source>
        <dbReference type="ARBA" id="ARBA00004123"/>
    </source>
</evidence>
<reference evidence="13" key="1">
    <citation type="submission" date="2019-08" db="EMBL/GenBank/DDBJ databases">
        <title>The improved chromosome-level genome for the pearl oyster Pinctada fucata martensii using PacBio sequencing and Hi-C.</title>
        <authorList>
            <person name="Zheng Z."/>
        </authorList>
    </citation>
    <scope>NUCLEOTIDE SEQUENCE</scope>
    <source>
        <strain evidence="13">ZZ-2019</strain>
        <tissue evidence="13">Adductor muscle</tissue>
    </source>
</reference>
<dbReference type="GO" id="GO:0008270">
    <property type="term" value="F:zinc ion binding"/>
    <property type="evidence" value="ECO:0007669"/>
    <property type="project" value="UniProtKB-KW"/>
</dbReference>
<dbReference type="FunFam" id="3.30.160.60:FF:001370">
    <property type="entry name" value="Zinc finger protein"/>
    <property type="match status" value="2"/>
</dbReference>
<comment type="caution">
    <text evidence="13">The sequence shown here is derived from an EMBL/GenBank/DDBJ whole genome shotgun (WGS) entry which is preliminary data.</text>
</comment>
<keyword evidence="6" id="KW-0862">Zinc</keyword>
<keyword evidence="7" id="KW-0805">Transcription regulation</keyword>
<dbReference type="Proteomes" id="UP001186944">
    <property type="component" value="Unassembled WGS sequence"/>
</dbReference>
<protein>
    <recommendedName>
        <fullName evidence="12">C2H2-type domain-containing protein</fullName>
    </recommendedName>
</protein>
<dbReference type="InterPro" id="IPR013087">
    <property type="entry name" value="Znf_C2H2_type"/>
</dbReference>
<comment type="subcellular location">
    <subcellularLocation>
        <location evidence="1">Nucleus</location>
    </subcellularLocation>
</comment>
<keyword evidence="14" id="KW-1185">Reference proteome</keyword>
<dbReference type="EMBL" id="VSWD01000005">
    <property type="protein sequence ID" value="KAK3102931.1"/>
    <property type="molecule type" value="Genomic_DNA"/>
</dbReference>
<keyword evidence="10" id="KW-0539">Nucleus</keyword>
<feature type="domain" description="C2H2-type" evidence="12">
    <location>
        <begin position="106"/>
        <end position="133"/>
    </location>
</feature>
<keyword evidence="4" id="KW-0677">Repeat</keyword>
<dbReference type="SMART" id="SM00355">
    <property type="entry name" value="ZnF_C2H2"/>
    <property type="match status" value="8"/>
</dbReference>
<dbReference type="SUPFAM" id="SSF57667">
    <property type="entry name" value="beta-beta-alpha zinc fingers"/>
    <property type="match status" value="5"/>
</dbReference>
<dbReference type="GO" id="GO:0001228">
    <property type="term" value="F:DNA-binding transcription activator activity, RNA polymerase II-specific"/>
    <property type="evidence" value="ECO:0007669"/>
    <property type="project" value="TreeGrafter"/>
</dbReference>
<evidence type="ECO:0000313" key="14">
    <source>
        <dbReference type="Proteomes" id="UP001186944"/>
    </source>
</evidence>
<dbReference type="InterPro" id="IPR036236">
    <property type="entry name" value="Znf_C2H2_sf"/>
</dbReference>
<evidence type="ECO:0000256" key="7">
    <source>
        <dbReference type="ARBA" id="ARBA00023015"/>
    </source>
</evidence>
<gene>
    <name evidence="13" type="ORF">FSP39_015025</name>
</gene>
<proteinExistence type="inferred from homology"/>
<dbReference type="PANTHER" id="PTHR24393:SF34">
    <property type="entry name" value="PR_SET DOMAIN 13"/>
    <property type="match status" value="1"/>
</dbReference>
<evidence type="ECO:0000259" key="12">
    <source>
        <dbReference type="PROSITE" id="PS50157"/>
    </source>
</evidence>
<dbReference type="Pfam" id="PF00096">
    <property type="entry name" value="zf-C2H2"/>
    <property type="match status" value="2"/>
</dbReference>
<comment type="similarity">
    <text evidence="2">Belongs to the krueppel C2H2-type zinc-finger protein family.</text>
</comment>
<name>A0AA89C1V5_PINIB</name>
<dbReference type="InterPro" id="IPR056438">
    <property type="entry name" value="Znf-C2H2_CTCF"/>
</dbReference>
<evidence type="ECO:0000256" key="4">
    <source>
        <dbReference type="ARBA" id="ARBA00022737"/>
    </source>
</evidence>
<organism evidence="13 14">
    <name type="scientific">Pinctada imbricata</name>
    <name type="common">Atlantic pearl-oyster</name>
    <name type="synonym">Pinctada martensii</name>
    <dbReference type="NCBI Taxonomy" id="66713"/>
    <lineage>
        <taxon>Eukaryota</taxon>
        <taxon>Metazoa</taxon>
        <taxon>Spiralia</taxon>
        <taxon>Lophotrochozoa</taxon>
        <taxon>Mollusca</taxon>
        <taxon>Bivalvia</taxon>
        <taxon>Autobranchia</taxon>
        <taxon>Pteriomorphia</taxon>
        <taxon>Pterioida</taxon>
        <taxon>Pterioidea</taxon>
        <taxon>Pteriidae</taxon>
        <taxon>Pinctada</taxon>
    </lineage>
</organism>
<keyword evidence="9" id="KW-0804">Transcription</keyword>
<sequence length="342" mass="40279">MLPAFLVHTFFLYLSFKKKKKTELNRTIRLLQKSKESPATKEKDPQNLSLQCEFCEVISTSTNDYYKHLKNHLEGPPFKCSFCDVTRNSVRDLMIHQYKHSSERKFTCEDCGKKFKFPSGLNVHMKRHRGEIKEKKFICDVCDKRFHTDKLLEAHKLIHGTERPFLCHFCGFSSKSKSDLTTHQRIHTGRVFKCDFPDCSYFSPRKGALVRHQKSHLQKRDHQCPTCGKIFLHDQTLARHESIHTGFKPYKCTECWYATHRKDKFNEHMRKRHGDNPTAKRKLPVPRKMRQELEAQGWIEKEKDKQQEIEPDFSMLLSHVASRLDGPENSFIPGMDSYGNFL</sequence>
<evidence type="ECO:0000256" key="10">
    <source>
        <dbReference type="ARBA" id="ARBA00023242"/>
    </source>
</evidence>
<keyword evidence="8" id="KW-0238">DNA-binding</keyword>
<dbReference type="PROSITE" id="PS00028">
    <property type="entry name" value="ZINC_FINGER_C2H2_1"/>
    <property type="match status" value="3"/>
</dbReference>